<dbReference type="AlphaFoldDB" id="A0A6N6VJ15"/>
<gene>
    <name evidence="1" type="ORF">F2P47_12555</name>
</gene>
<protein>
    <submittedName>
        <fullName evidence="1">Uncharacterized protein</fullName>
    </submittedName>
</protein>
<dbReference type="NCBIfam" id="NF038232">
    <property type="entry name" value="STM3845_fam"/>
    <property type="match status" value="1"/>
</dbReference>
<comment type="caution">
    <text evidence="1">The sequence shown here is derived from an EMBL/GenBank/DDBJ whole genome shotgun (WGS) entry which is preliminary data.</text>
</comment>
<dbReference type="InterPro" id="IPR049725">
    <property type="entry name" value="STM3845-like"/>
</dbReference>
<proteinExistence type="predicted"/>
<sequence>MSHPFTQTSSKELLKRVAQQFTNGNTFVQRNSHIVFVCGGSAAKDMRPRFLSYATEELPHLRTFLAEVAQKDYITHPEPAFHNIAEFEDIIGEVSDCVVLFPESPGSYAELGYFAKNEELRKKLLVVNRTDLQGQDSFIALGPIELIDRHSNFRPAIQLQYKKKPQFHLIKERIEKRIERTR</sequence>
<organism evidence="1 2">
    <name type="scientific">Parvibaculum sedimenti</name>
    <dbReference type="NCBI Taxonomy" id="2608632"/>
    <lineage>
        <taxon>Bacteria</taxon>
        <taxon>Pseudomonadati</taxon>
        <taxon>Pseudomonadota</taxon>
        <taxon>Alphaproteobacteria</taxon>
        <taxon>Hyphomicrobiales</taxon>
        <taxon>Parvibaculaceae</taxon>
        <taxon>Parvibaculum</taxon>
    </lineage>
</organism>
<dbReference type="EMBL" id="WESC01000011">
    <property type="protein sequence ID" value="KAB7739266.1"/>
    <property type="molecule type" value="Genomic_DNA"/>
</dbReference>
<keyword evidence="2" id="KW-1185">Reference proteome</keyword>
<evidence type="ECO:0000313" key="1">
    <source>
        <dbReference type="EMBL" id="KAB7739266.1"/>
    </source>
</evidence>
<dbReference type="Proteomes" id="UP000468901">
    <property type="component" value="Unassembled WGS sequence"/>
</dbReference>
<reference evidence="1 2" key="1">
    <citation type="submission" date="2019-09" db="EMBL/GenBank/DDBJ databases">
        <title>Parvibaculum sedimenti sp. nov., isolated from sediment.</title>
        <authorList>
            <person name="Wang Y."/>
        </authorList>
    </citation>
    <scope>NUCLEOTIDE SEQUENCE [LARGE SCALE GENOMIC DNA]</scope>
    <source>
        <strain evidence="1 2">HXT-9</strain>
    </source>
</reference>
<dbReference type="RefSeq" id="WP_152216722.1">
    <property type="nucleotide sequence ID" value="NZ_WESC01000011.1"/>
</dbReference>
<name>A0A6N6VJ15_9HYPH</name>
<evidence type="ECO:0000313" key="2">
    <source>
        <dbReference type="Proteomes" id="UP000468901"/>
    </source>
</evidence>
<accession>A0A6N6VJ15</accession>